<dbReference type="STRING" id="1182545.A0A072PUH6"/>
<name>A0A072PUH6_9EURO</name>
<evidence type="ECO:0000256" key="1">
    <source>
        <dbReference type="ARBA" id="ARBA00022737"/>
    </source>
</evidence>
<keyword evidence="1" id="KW-0677">Repeat</keyword>
<dbReference type="Gene3D" id="3.40.50.300">
    <property type="entry name" value="P-loop containing nucleotide triphosphate hydrolases"/>
    <property type="match status" value="1"/>
</dbReference>
<evidence type="ECO:0000259" key="2">
    <source>
        <dbReference type="Pfam" id="PF24883"/>
    </source>
</evidence>
<reference evidence="3 4" key="1">
    <citation type="submission" date="2013-03" db="EMBL/GenBank/DDBJ databases">
        <title>The Genome Sequence of Exophiala aquamarina CBS 119918.</title>
        <authorList>
            <consortium name="The Broad Institute Genomics Platform"/>
            <person name="Cuomo C."/>
            <person name="de Hoog S."/>
            <person name="Gorbushina A."/>
            <person name="Walker B."/>
            <person name="Young S.K."/>
            <person name="Zeng Q."/>
            <person name="Gargeya S."/>
            <person name="Fitzgerald M."/>
            <person name="Haas B."/>
            <person name="Abouelleil A."/>
            <person name="Allen A.W."/>
            <person name="Alvarado L."/>
            <person name="Arachchi H.M."/>
            <person name="Berlin A.M."/>
            <person name="Chapman S.B."/>
            <person name="Gainer-Dewar J."/>
            <person name="Goldberg J."/>
            <person name="Griggs A."/>
            <person name="Gujja S."/>
            <person name="Hansen M."/>
            <person name="Howarth C."/>
            <person name="Imamovic A."/>
            <person name="Ireland A."/>
            <person name="Larimer J."/>
            <person name="McCowan C."/>
            <person name="Murphy C."/>
            <person name="Pearson M."/>
            <person name="Poon T.W."/>
            <person name="Priest M."/>
            <person name="Roberts A."/>
            <person name="Saif S."/>
            <person name="Shea T."/>
            <person name="Sisk P."/>
            <person name="Sykes S."/>
            <person name="Wortman J."/>
            <person name="Nusbaum C."/>
            <person name="Birren B."/>
        </authorList>
    </citation>
    <scope>NUCLEOTIDE SEQUENCE [LARGE SCALE GENOMIC DNA]</scope>
    <source>
        <strain evidence="3 4">CBS 119918</strain>
    </source>
</reference>
<evidence type="ECO:0000313" key="4">
    <source>
        <dbReference type="Proteomes" id="UP000027920"/>
    </source>
</evidence>
<keyword evidence="4" id="KW-1185">Reference proteome</keyword>
<evidence type="ECO:0000313" key="3">
    <source>
        <dbReference type="EMBL" id="KEF63734.1"/>
    </source>
</evidence>
<dbReference type="InterPro" id="IPR056884">
    <property type="entry name" value="NPHP3-like_N"/>
</dbReference>
<protein>
    <recommendedName>
        <fullName evidence="2">Nephrocystin 3-like N-terminal domain-containing protein</fullName>
    </recommendedName>
</protein>
<dbReference type="EMBL" id="AMGV01000001">
    <property type="protein sequence ID" value="KEF63734.1"/>
    <property type="molecule type" value="Genomic_DNA"/>
</dbReference>
<dbReference type="InterPro" id="IPR027417">
    <property type="entry name" value="P-loop_NTPase"/>
</dbReference>
<accession>A0A072PUH6</accession>
<dbReference type="GeneID" id="25276658"/>
<dbReference type="Pfam" id="PF24883">
    <property type="entry name" value="NPHP3_N"/>
    <property type="match status" value="1"/>
</dbReference>
<dbReference type="VEuPathDB" id="FungiDB:A1O9_01712"/>
<gene>
    <name evidence="3" type="ORF">A1O9_01712</name>
</gene>
<proteinExistence type="predicted"/>
<dbReference type="HOGENOM" id="CLU_894379_0_0_1"/>
<dbReference type="OrthoDB" id="195446at2759"/>
<feature type="domain" description="Nephrocystin 3-like N-terminal" evidence="2">
    <location>
        <begin position="205"/>
        <end position="279"/>
    </location>
</feature>
<organism evidence="3 4">
    <name type="scientific">Exophiala aquamarina CBS 119918</name>
    <dbReference type="NCBI Taxonomy" id="1182545"/>
    <lineage>
        <taxon>Eukaryota</taxon>
        <taxon>Fungi</taxon>
        <taxon>Dikarya</taxon>
        <taxon>Ascomycota</taxon>
        <taxon>Pezizomycotina</taxon>
        <taxon>Eurotiomycetes</taxon>
        <taxon>Chaetothyriomycetidae</taxon>
        <taxon>Chaetothyriales</taxon>
        <taxon>Herpotrichiellaceae</taxon>
        <taxon>Exophiala</taxon>
    </lineage>
</organism>
<sequence length="311" mass="34868">MCLQTFSHKHKLQRHIACHLESNALIALPPEEDVESDSDKNSSLESHVANRRRHLPALSATNDFPDDLGEPASFHENEADSTYLPAATVPLTRRALQEVRHLDPQYIRAAGFNEATMEPEVIISCWTKLMKLGWVVIIRHSLIIYDGSIGLLNLKSHIGGDEDLRSKALYDRLGAFDFSVHQKDLSSRREEEPGHLVVPPSERWDWHTCPPGSGKTFIASLVVDCLCAKYKSNPSVAVAYVYFDISKRNEQNPLDILKSLLKQLLQGLPSLPGGFIRALRASELLSTIAELQGRTKLNFFTTLWDNSSIYA</sequence>
<dbReference type="RefSeq" id="XP_013266324.1">
    <property type="nucleotide sequence ID" value="XM_013410870.1"/>
</dbReference>
<comment type="caution">
    <text evidence="3">The sequence shown here is derived from an EMBL/GenBank/DDBJ whole genome shotgun (WGS) entry which is preliminary data.</text>
</comment>
<dbReference type="Proteomes" id="UP000027920">
    <property type="component" value="Unassembled WGS sequence"/>
</dbReference>
<dbReference type="AlphaFoldDB" id="A0A072PUH6"/>